<gene>
    <name evidence="1" type="ORF">TTEB3V08_LOCUS10020</name>
</gene>
<dbReference type="EMBL" id="OE005657">
    <property type="protein sequence ID" value="CAD7462124.1"/>
    <property type="molecule type" value="Genomic_DNA"/>
</dbReference>
<evidence type="ECO:0000313" key="1">
    <source>
        <dbReference type="EMBL" id="CAD7462124.1"/>
    </source>
</evidence>
<name>A0A7R9NZK4_9NEOP</name>
<protein>
    <submittedName>
        <fullName evidence="1">Uncharacterized protein</fullName>
    </submittedName>
</protein>
<sequence length="443" mass="49012">MVSLSGGTIFSYNSLKLEPEEAVASTMNLKVPRPIVFVPTRKCCDTSRHRLVSQTKVKLRMREDCDSSRSRRNRVHFSSRSFSSLEVNNVRTGCDYVCMNRNVRLFRPRVALSVQCSHQIPLIDSIHQQLVKDGPGYEENHDSSMYRYFSFDTTSTGIPLYHRAVLQQSPQSVPATSAHTVSKIVVYGARLISDNTSHHFRQDVCLSALQSVTFWIMRGDTAPGAVPLFQPGTGVPLLPTLQPRGPLSQDMLSGLPRHPPWDPLSQDMLSGVPRHQPWGPLSQDMLSGVPRHQPRGPLSQDMLSGVPRHQPRGSSLITALYALKRVCFQRPLGLRPVSHLTASDTYDGNGGCGRPALTAVYLYVMSSLLAPRCLLLVLLPSLCCAALFGRPHIIFIVADDMISAFYDTTTAELQEFTVSAIIITIYWTAVDGEIGGPNPGQIY</sequence>
<dbReference type="AlphaFoldDB" id="A0A7R9NZK4"/>
<organism evidence="1">
    <name type="scientific">Timema tahoe</name>
    <dbReference type="NCBI Taxonomy" id="61484"/>
    <lineage>
        <taxon>Eukaryota</taxon>
        <taxon>Metazoa</taxon>
        <taxon>Ecdysozoa</taxon>
        <taxon>Arthropoda</taxon>
        <taxon>Hexapoda</taxon>
        <taxon>Insecta</taxon>
        <taxon>Pterygota</taxon>
        <taxon>Neoptera</taxon>
        <taxon>Polyneoptera</taxon>
        <taxon>Phasmatodea</taxon>
        <taxon>Timematodea</taxon>
        <taxon>Timematoidea</taxon>
        <taxon>Timematidae</taxon>
        <taxon>Timema</taxon>
    </lineage>
</organism>
<proteinExistence type="predicted"/>
<accession>A0A7R9NZK4</accession>
<reference evidence="1" key="1">
    <citation type="submission" date="2020-11" db="EMBL/GenBank/DDBJ databases">
        <authorList>
            <person name="Tran Van P."/>
        </authorList>
    </citation>
    <scope>NUCLEOTIDE SEQUENCE</scope>
</reference>